<evidence type="ECO:0000313" key="1">
    <source>
        <dbReference type="EMBL" id="KAI8439196.1"/>
    </source>
</evidence>
<proteinExistence type="predicted"/>
<evidence type="ECO:0000313" key="2">
    <source>
        <dbReference type="Proteomes" id="UP001064048"/>
    </source>
</evidence>
<accession>A0ACC0KRF9</accession>
<keyword evidence="2" id="KW-1185">Reference proteome</keyword>
<name>A0ACC0KRF9_CHOFU</name>
<protein>
    <submittedName>
        <fullName evidence="1">Uncharacterized protein</fullName>
    </submittedName>
</protein>
<dbReference type="Proteomes" id="UP001064048">
    <property type="component" value="Chromosome 23"/>
</dbReference>
<dbReference type="EMBL" id="CM046123">
    <property type="protein sequence ID" value="KAI8439196.1"/>
    <property type="molecule type" value="Genomic_DNA"/>
</dbReference>
<sequence>MVRSQDPDCLQALLALLCDENHRRKRIKKVFKMRSFWSEFLTAAANHPFTAVPGDFLATYDTYHDYYDDDDDERGKTKDNQITRFPLTIDSVAQTRYRYHSNAPYLKSQDNDSPVTHAMYLLHPVRIAAQMSDRVYNSSYILSMY</sequence>
<gene>
    <name evidence="1" type="ORF">MSG28_013042</name>
</gene>
<organism evidence="1 2">
    <name type="scientific">Choristoneura fumiferana</name>
    <name type="common">Spruce budworm moth</name>
    <name type="synonym">Archips fumiferana</name>
    <dbReference type="NCBI Taxonomy" id="7141"/>
    <lineage>
        <taxon>Eukaryota</taxon>
        <taxon>Metazoa</taxon>
        <taxon>Ecdysozoa</taxon>
        <taxon>Arthropoda</taxon>
        <taxon>Hexapoda</taxon>
        <taxon>Insecta</taxon>
        <taxon>Pterygota</taxon>
        <taxon>Neoptera</taxon>
        <taxon>Endopterygota</taxon>
        <taxon>Lepidoptera</taxon>
        <taxon>Glossata</taxon>
        <taxon>Ditrysia</taxon>
        <taxon>Tortricoidea</taxon>
        <taxon>Tortricidae</taxon>
        <taxon>Tortricinae</taxon>
        <taxon>Choristoneura</taxon>
    </lineage>
</organism>
<comment type="caution">
    <text evidence="1">The sequence shown here is derived from an EMBL/GenBank/DDBJ whole genome shotgun (WGS) entry which is preliminary data.</text>
</comment>
<reference evidence="1 2" key="1">
    <citation type="journal article" date="2022" name="Genome Biol. Evol.">
        <title>The Spruce Budworm Genome: Reconstructing the Evolutionary History of Antifreeze Proteins.</title>
        <authorList>
            <person name="Beliveau C."/>
            <person name="Gagne P."/>
            <person name="Picq S."/>
            <person name="Vernygora O."/>
            <person name="Keeling C.I."/>
            <person name="Pinkney K."/>
            <person name="Doucet D."/>
            <person name="Wen F."/>
            <person name="Johnston J.S."/>
            <person name="Maaroufi H."/>
            <person name="Boyle B."/>
            <person name="Laroche J."/>
            <person name="Dewar K."/>
            <person name="Juretic N."/>
            <person name="Blackburn G."/>
            <person name="Nisole A."/>
            <person name="Brunet B."/>
            <person name="Brandao M."/>
            <person name="Lumley L."/>
            <person name="Duan J."/>
            <person name="Quan G."/>
            <person name="Lucarotti C.J."/>
            <person name="Roe A.D."/>
            <person name="Sperling F.A.H."/>
            <person name="Levesque R.C."/>
            <person name="Cusson M."/>
        </authorList>
    </citation>
    <scope>NUCLEOTIDE SEQUENCE [LARGE SCALE GENOMIC DNA]</scope>
    <source>
        <strain evidence="1">Glfc:IPQL:Cfum</strain>
    </source>
</reference>